<keyword evidence="9" id="KW-1185">Reference proteome</keyword>
<evidence type="ECO:0000256" key="4">
    <source>
        <dbReference type="ARBA" id="ARBA00023136"/>
    </source>
</evidence>
<dbReference type="AlphaFoldDB" id="A0A1J7INK1"/>
<name>A0A1J7INK1_9PEZI</name>
<keyword evidence="4 6" id="KW-0472">Membrane</keyword>
<dbReference type="InterPro" id="IPR052337">
    <property type="entry name" value="SAT4-like"/>
</dbReference>
<evidence type="ECO:0000259" key="7">
    <source>
        <dbReference type="Pfam" id="PF20684"/>
    </source>
</evidence>
<comment type="similarity">
    <text evidence="5">Belongs to the SAT4 family.</text>
</comment>
<feature type="transmembrane region" description="Helical" evidence="6">
    <location>
        <begin position="142"/>
        <end position="163"/>
    </location>
</feature>
<evidence type="ECO:0000256" key="1">
    <source>
        <dbReference type="ARBA" id="ARBA00004141"/>
    </source>
</evidence>
<evidence type="ECO:0000256" key="6">
    <source>
        <dbReference type="SAM" id="Phobius"/>
    </source>
</evidence>
<evidence type="ECO:0000256" key="5">
    <source>
        <dbReference type="ARBA" id="ARBA00038359"/>
    </source>
</evidence>
<dbReference type="InterPro" id="IPR049326">
    <property type="entry name" value="Rhodopsin_dom_fungi"/>
</dbReference>
<feature type="transmembrane region" description="Helical" evidence="6">
    <location>
        <begin position="29"/>
        <end position="51"/>
    </location>
</feature>
<dbReference type="OrthoDB" id="444631at2759"/>
<dbReference type="PANTHER" id="PTHR33048">
    <property type="entry name" value="PTH11-LIKE INTEGRAL MEMBRANE PROTEIN (AFU_ORTHOLOGUE AFUA_5G11245)"/>
    <property type="match status" value="1"/>
</dbReference>
<dbReference type="EMBL" id="KV875098">
    <property type="protein sequence ID" value="OIW28771.1"/>
    <property type="molecule type" value="Genomic_DNA"/>
</dbReference>
<protein>
    <recommendedName>
        <fullName evidence="7">Rhodopsin domain-containing protein</fullName>
    </recommendedName>
</protein>
<dbReference type="Pfam" id="PF20684">
    <property type="entry name" value="Fung_rhodopsin"/>
    <property type="match status" value="1"/>
</dbReference>
<dbReference type="InParanoid" id="A0A1J7INK1"/>
<feature type="transmembrane region" description="Helical" evidence="6">
    <location>
        <begin position="186"/>
        <end position="209"/>
    </location>
</feature>
<dbReference type="GO" id="GO:0016020">
    <property type="term" value="C:membrane"/>
    <property type="evidence" value="ECO:0007669"/>
    <property type="project" value="UniProtKB-SubCell"/>
</dbReference>
<reference evidence="8 9" key="1">
    <citation type="submission" date="2016-10" db="EMBL/GenBank/DDBJ databases">
        <title>Draft genome sequence of Coniochaeta ligniaria NRRL30616, a lignocellulolytic fungus for bioabatement of inhibitors in plant biomass hydrolysates.</title>
        <authorList>
            <consortium name="DOE Joint Genome Institute"/>
            <person name="Jimenez D.J."/>
            <person name="Hector R.E."/>
            <person name="Riley R."/>
            <person name="Sun H."/>
            <person name="Grigoriev I.V."/>
            <person name="Van Elsas J.D."/>
            <person name="Nichols N.N."/>
        </authorList>
    </citation>
    <scope>NUCLEOTIDE SEQUENCE [LARGE SCALE GENOMIC DNA]</scope>
    <source>
        <strain evidence="8 9">NRRL 30616</strain>
    </source>
</reference>
<organism evidence="8 9">
    <name type="scientific">Coniochaeta ligniaria NRRL 30616</name>
    <dbReference type="NCBI Taxonomy" id="1408157"/>
    <lineage>
        <taxon>Eukaryota</taxon>
        <taxon>Fungi</taxon>
        <taxon>Dikarya</taxon>
        <taxon>Ascomycota</taxon>
        <taxon>Pezizomycotina</taxon>
        <taxon>Sordariomycetes</taxon>
        <taxon>Sordariomycetidae</taxon>
        <taxon>Coniochaetales</taxon>
        <taxon>Coniochaetaceae</taxon>
        <taxon>Coniochaeta</taxon>
    </lineage>
</organism>
<feature type="transmembrane region" description="Helical" evidence="6">
    <location>
        <begin position="112"/>
        <end position="130"/>
    </location>
</feature>
<sequence length="226" mass="25513">MYSMPLIHRLLAQRGFGPGPDGAQSRENVIYGFMGGFAPLAFIAVCLRLYSRWRFSKLGYDDLAVAVGFILYMGLIIATIFAIKYGLGLHIWDVPYDVTGVSMQKCGFTSQVLYPTSLGAIKLSVILFLLRTLPPVHFWRKPLYAFATWIVVEETVFTIGLFLQCRPIAYYWDKSLSGTCFDQPSFYYVDAALNMTTDLCILALPWLLFRSMHATLRPRTMSAAQS</sequence>
<accession>A0A1J7INK1</accession>
<evidence type="ECO:0000256" key="3">
    <source>
        <dbReference type="ARBA" id="ARBA00022989"/>
    </source>
</evidence>
<evidence type="ECO:0000313" key="9">
    <source>
        <dbReference type="Proteomes" id="UP000182658"/>
    </source>
</evidence>
<gene>
    <name evidence="8" type="ORF">CONLIGDRAFT_391036</name>
</gene>
<proteinExistence type="inferred from homology"/>
<evidence type="ECO:0000256" key="2">
    <source>
        <dbReference type="ARBA" id="ARBA00022692"/>
    </source>
</evidence>
<dbReference type="Proteomes" id="UP000182658">
    <property type="component" value="Unassembled WGS sequence"/>
</dbReference>
<feature type="domain" description="Rhodopsin" evidence="7">
    <location>
        <begin position="47"/>
        <end position="219"/>
    </location>
</feature>
<evidence type="ECO:0000313" key="8">
    <source>
        <dbReference type="EMBL" id="OIW28771.1"/>
    </source>
</evidence>
<dbReference type="PANTHER" id="PTHR33048:SF47">
    <property type="entry name" value="INTEGRAL MEMBRANE PROTEIN-RELATED"/>
    <property type="match status" value="1"/>
</dbReference>
<feature type="transmembrane region" description="Helical" evidence="6">
    <location>
        <begin position="63"/>
        <end position="92"/>
    </location>
</feature>
<keyword evidence="3 6" id="KW-1133">Transmembrane helix</keyword>
<comment type="subcellular location">
    <subcellularLocation>
        <location evidence="1">Membrane</location>
        <topology evidence="1">Multi-pass membrane protein</topology>
    </subcellularLocation>
</comment>
<keyword evidence="2 6" id="KW-0812">Transmembrane</keyword>